<accession>A0AAE1FX67</accession>
<reference evidence="2" key="1">
    <citation type="submission" date="2023-10" db="EMBL/GenBank/DDBJ databases">
        <title>Genome assemblies of two species of porcelain crab, Petrolisthes cinctipes and Petrolisthes manimaculis (Anomura: Porcellanidae).</title>
        <authorList>
            <person name="Angst P."/>
        </authorList>
    </citation>
    <scope>NUCLEOTIDE SEQUENCE</scope>
    <source>
        <strain evidence="2">PB745_01</strain>
        <tissue evidence="2">Gill</tissue>
    </source>
</reference>
<organism evidence="2 3">
    <name type="scientific">Petrolisthes cinctipes</name>
    <name type="common">Flat porcelain crab</name>
    <dbReference type="NCBI Taxonomy" id="88211"/>
    <lineage>
        <taxon>Eukaryota</taxon>
        <taxon>Metazoa</taxon>
        <taxon>Ecdysozoa</taxon>
        <taxon>Arthropoda</taxon>
        <taxon>Crustacea</taxon>
        <taxon>Multicrustacea</taxon>
        <taxon>Malacostraca</taxon>
        <taxon>Eumalacostraca</taxon>
        <taxon>Eucarida</taxon>
        <taxon>Decapoda</taxon>
        <taxon>Pleocyemata</taxon>
        <taxon>Anomura</taxon>
        <taxon>Galatheoidea</taxon>
        <taxon>Porcellanidae</taxon>
        <taxon>Petrolisthes</taxon>
    </lineage>
</organism>
<dbReference type="SUPFAM" id="SSF51161">
    <property type="entry name" value="Trimeric LpxA-like enzymes"/>
    <property type="match status" value="1"/>
</dbReference>
<dbReference type="AlphaFoldDB" id="A0AAE1FX67"/>
<keyword evidence="3" id="KW-1185">Reference proteome</keyword>
<gene>
    <name evidence="2" type="ORF">Pcinc_013574</name>
</gene>
<evidence type="ECO:0000313" key="3">
    <source>
        <dbReference type="Proteomes" id="UP001286313"/>
    </source>
</evidence>
<dbReference type="InterPro" id="IPR011004">
    <property type="entry name" value="Trimer_LpxA-like_sf"/>
</dbReference>
<dbReference type="Proteomes" id="UP001286313">
    <property type="component" value="Unassembled WGS sequence"/>
</dbReference>
<evidence type="ECO:0000256" key="1">
    <source>
        <dbReference type="SAM" id="MobiDB-lite"/>
    </source>
</evidence>
<sequence length="356" mass="38964">MSEVQDYTRQGPRLPPLLARNKALPDLFPAAESNTGHATVVTSSPVTAAAAVAPKEDSVGPPAPPLVVRGGTGSSAGALSPTSVPGAPPTFPPVPTLVGNKYLLTRPFDHSACHATHIHTGQSLLVKSLEGRVAHELVAHHALMAGCEGVRSPLEMVVSGCRRRRGWSSPPITETSTLTCGCGGGCGRPRHRGSSLRWPLLWPRVIRLDLFSGTSNYASLSSPTQTGYSSFPLIGSPEDKETTLSPLSLHHHALIFISYLIHHYALIFISHIIHHYALIFISHIIHHYALIFISYLIHHYALIFSSHIIHHHTLIFISHIHHHAPIFDLYLIHHNAPIFNLYLILHLKLSQYTETD</sequence>
<feature type="region of interest" description="Disordered" evidence="1">
    <location>
        <begin position="67"/>
        <end position="92"/>
    </location>
</feature>
<dbReference type="EMBL" id="JAWQEG010001144">
    <property type="protein sequence ID" value="KAK3882030.1"/>
    <property type="molecule type" value="Genomic_DNA"/>
</dbReference>
<name>A0AAE1FX67_PETCI</name>
<evidence type="ECO:0000313" key="2">
    <source>
        <dbReference type="EMBL" id="KAK3882030.1"/>
    </source>
</evidence>
<proteinExistence type="predicted"/>
<protein>
    <submittedName>
        <fullName evidence="2">Uncharacterized protein</fullName>
    </submittedName>
</protein>
<comment type="caution">
    <text evidence="2">The sequence shown here is derived from an EMBL/GenBank/DDBJ whole genome shotgun (WGS) entry which is preliminary data.</text>
</comment>